<evidence type="ECO:0000256" key="1">
    <source>
        <dbReference type="ARBA" id="ARBA00023015"/>
    </source>
</evidence>
<dbReference type="PANTHER" id="PTHR31499">
    <property type="entry name" value="MYB FAMILY TRANSCRIPTION FACTOR PHL11"/>
    <property type="match status" value="1"/>
</dbReference>
<organism evidence="7 8">
    <name type="scientific">Cocos nucifera</name>
    <name type="common">Coconut palm</name>
    <dbReference type="NCBI Taxonomy" id="13894"/>
    <lineage>
        <taxon>Eukaryota</taxon>
        <taxon>Viridiplantae</taxon>
        <taxon>Streptophyta</taxon>
        <taxon>Embryophyta</taxon>
        <taxon>Tracheophyta</taxon>
        <taxon>Spermatophyta</taxon>
        <taxon>Magnoliopsida</taxon>
        <taxon>Liliopsida</taxon>
        <taxon>Arecaceae</taxon>
        <taxon>Arecoideae</taxon>
        <taxon>Cocoseae</taxon>
        <taxon>Attaleinae</taxon>
        <taxon>Cocos</taxon>
    </lineage>
</organism>
<proteinExistence type="predicted"/>
<sequence>MDIQRIDIHHRKDDPLNSSSCELLNPSCGNFSSQQALNTGFPFQNTLLDCSPRQYAAKSSDLSLYSEEGSLQLGFMNPNHSANIASNCVGSTPSAFYAAELLMGFPPLEFQFGTPPLLSKWPGIHLEASPNRPSESCICVNTGKRSDFGPNSRDALESAAKFPLQENTTSRFSDNTNRFPRGDHQEIELQSLLQSKQSNGYSTLDSRHLYSPPGIHDPCVGYNLLNGSVGKPSSQSATRKQLAKSSVGLPATPTGASSGTSVPNKARIRWTPDLHERFVECVNRLGGAEKATPKGILNLMNSDGLTIYHVKSHLQKYRIAKHMPESSEGKFEKRASVNDMRQLDPKTGMQITEALQLQVDVQRCLHEQLEIQRDLQLRIEAQSRKLKQMFEQQLKANANLTESQNLENLFPDEQPLSLDDDDVQILNVEDGSQNTNFPSKIS</sequence>
<dbReference type="PANTHER" id="PTHR31499:SF80">
    <property type="entry name" value="HTH MYB-TYPE DOMAIN-CONTAINING PROTEIN"/>
    <property type="match status" value="1"/>
</dbReference>
<evidence type="ECO:0000256" key="5">
    <source>
        <dbReference type="SAM" id="MobiDB-lite"/>
    </source>
</evidence>
<dbReference type="OrthoDB" id="551907at2759"/>
<protein>
    <submittedName>
        <fullName evidence="7">Myb family transcription factor PHL5</fullName>
    </submittedName>
</protein>
<reference evidence="7" key="2">
    <citation type="submission" date="2019-07" db="EMBL/GenBank/DDBJ databases">
        <authorList>
            <person name="Yang Y."/>
            <person name="Bocs S."/>
            <person name="Baudouin L."/>
        </authorList>
    </citation>
    <scope>NUCLEOTIDE SEQUENCE</scope>
    <source>
        <tissue evidence="7">Spear leaf of Hainan Tall coconut</tissue>
    </source>
</reference>
<dbReference type="Proteomes" id="UP000797356">
    <property type="component" value="Chromosome 1"/>
</dbReference>
<dbReference type="AlphaFoldDB" id="A0A8K0MUM1"/>
<feature type="region of interest" description="Disordered" evidence="5">
    <location>
        <begin position="230"/>
        <end position="264"/>
    </location>
</feature>
<dbReference type="Pfam" id="PF14379">
    <property type="entry name" value="Myb_CC_LHEQLE"/>
    <property type="match status" value="1"/>
</dbReference>
<reference evidence="7" key="1">
    <citation type="journal article" date="2017" name="Gigascience">
        <title>The genome draft of coconut (Cocos nucifera).</title>
        <authorList>
            <person name="Xiao Y."/>
            <person name="Xu P."/>
            <person name="Fan H."/>
            <person name="Baudouin L."/>
            <person name="Xia W."/>
            <person name="Bocs S."/>
            <person name="Xu J."/>
            <person name="Li Q."/>
            <person name="Guo A."/>
            <person name="Zhou L."/>
            <person name="Li J."/>
            <person name="Wu Y."/>
            <person name="Ma Z."/>
            <person name="Armero A."/>
            <person name="Issali A.E."/>
            <person name="Liu N."/>
            <person name="Peng M."/>
            <person name="Yang Y."/>
        </authorList>
    </citation>
    <scope>NUCLEOTIDE SEQUENCE</scope>
    <source>
        <tissue evidence="7">Spear leaf of Hainan Tall coconut</tissue>
    </source>
</reference>
<dbReference type="Gene3D" id="1.10.10.60">
    <property type="entry name" value="Homeodomain-like"/>
    <property type="match status" value="1"/>
</dbReference>
<evidence type="ECO:0000313" key="8">
    <source>
        <dbReference type="Proteomes" id="UP000797356"/>
    </source>
</evidence>
<evidence type="ECO:0000313" key="7">
    <source>
        <dbReference type="EMBL" id="KAG1326784.1"/>
    </source>
</evidence>
<evidence type="ECO:0000256" key="3">
    <source>
        <dbReference type="ARBA" id="ARBA00023163"/>
    </source>
</evidence>
<dbReference type="InterPro" id="IPR006447">
    <property type="entry name" value="Myb_dom_plants"/>
</dbReference>
<dbReference type="InterPro" id="IPR001005">
    <property type="entry name" value="SANT/Myb"/>
</dbReference>
<feature type="domain" description="HTH myb-type" evidence="6">
    <location>
        <begin position="263"/>
        <end position="322"/>
    </location>
</feature>
<accession>A0A8K0MUM1</accession>
<evidence type="ECO:0000256" key="2">
    <source>
        <dbReference type="ARBA" id="ARBA00023125"/>
    </source>
</evidence>
<dbReference type="PROSITE" id="PS51294">
    <property type="entry name" value="HTH_MYB"/>
    <property type="match status" value="1"/>
</dbReference>
<dbReference type="EMBL" id="CM017872">
    <property type="protein sequence ID" value="KAG1326784.1"/>
    <property type="molecule type" value="Genomic_DNA"/>
</dbReference>
<keyword evidence="4" id="KW-0539">Nucleus</keyword>
<dbReference type="InterPro" id="IPR025756">
    <property type="entry name" value="Myb_CC_LHEQLE"/>
</dbReference>
<comment type="caution">
    <text evidence="7">The sequence shown here is derived from an EMBL/GenBank/DDBJ whole genome shotgun (WGS) entry which is preliminary data.</text>
</comment>
<keyword evidence="3" id="KW-0804">Transcription</keyword>
<keyword evidence="2" id="KW-0238">DNA-binding</keyword>
<dbReference type="NCBIfam" id="TIGR01557">
    <property type="entry name" value="myb_SHAQKYF"/>
    <property type="match status" value="1"/>
</dbReference>
<feature type="compositionally biased region" description="Polar residues" evidence="5">
    <location>
        <begin position="254"/>
        <end position="263"/>
    </location>
</feature>
<evidence type="ECO:0000259" key="6">
    <source>
        <dbReference type="PROSITE" id="PS51294"/>
    </source>
</evidence>
<keyword evidence="1" id="KW-0805">Transcription regulation</keyword>
<evidence type="ECO:0000256" key="4">
    <source>
        <dbReference type="ARBA" id="ARBA00023242"/>
    </source>
</evidence>
<dbReference type="InterPro" id="IPR017930">
    <property type="entry name" value="Myb_dom"/>
</dbReference>
<gene>
    <name evidence="7" type="ORF">COCNU_01G007180</name>
</gene>
<dbReference type="GO" id="GO:0003677">
    <property type="term" value="F:DNA binding"/>
    <property type="evidence" value="ECO:0007669"/>
    <property type="project" value="UniProtKB-KW"/>
</dbReference>
<dbReference type="SUPFAM" id="SSF46689">
    <property type="entry name" value="Homeodomain-like"/>
    <property type="match status" value="1"/>
</dbReference>
<dbReference type="Pfam" id="PF00249">
    <property type="entry name" value="Myb_DNA-binding"/>
    <property type="match status" value="1"/>
</dbReference>
<dbReference type="InterPro" id="IPR046955">
    <property type="entry name" value="PHR1-like"/>
</dbReference>
<dbReference type="FunFam" id="1.10.10.60:FF:000002">
    <property type="entry name" value="Myb family transcription factor"/>
    <property type="match status" value="1"/>
</dbReference>
<dbReference type="GO" id="GO:0003700">
    <property type="term" value="F:DNA-binding transcription factor activity"/>
    <property type="evidence" value="ECO:0007669"/>
    <property type="project" value="InterPro"/>
</dbReference>
<name>A0A8K0MUM1_COCNU</name>
<dbReference type="InterPro" id="IPR009057">
    <property type="entry name" value="Homeodomain-like_sf"/>
</dbReference>
<keyword evidence="8" id="KW-1185">Reference proteome</keyword>